<keyword evidence="4" id="KW-1185">Reference proteome</keyword>
<evidence type="ECO:0000256" key="1">
    <source>
        <dbReference type="SAM" id="Phobius"/>
    </source>
</evidence>
<comment type="caution">
    <text evidence="3">The sequence shown here is derived from an EMBL/GenBank/DDBJ whole genome shotgun (WGS) entry which is preliminary data.</text>
</comment>
<keyword evidence="1" id="KW-0812">Transmembrane</keyword>
<evidence type="ECO:0000256" key="2">
    <source>
        <dbReference type="SAM" id="SignalP"/>
    </source>
</evidence>
<gene>
    <name evidence="3" type="ORF">MEDL_5806</name>
</gene>
<dbReference type="EMBL" id="CAJPWZ010000332">
    <property type="protein sequence ID" value="CAG2190500.1"/>
    <property type="molecule type" value="Genomic_DNA"/>
</dbReference>
<feature type="chain" id="PRO_5035945603" evidence="2">
    <location>
        <begin position="23"/>
        <end position="199"/>
    </location>
</feature>
<evidence type="ECO:0000313" key="3">
    <source>
        <dbReference type="EMBL" id="CAG2190500.1"/>
    </source>
</evidence>
<organism evidence="3 4">
    <name type="scientific">Mytilus edulis</name>
    <name type="common">Blue mussel</name>
    <dbReference type="NCBI Taxonomy" id="6550"/>
    <lineage>
        <taxon>Eukaryota</taxon>
        <taxon>Metazoa</taxon>
        <taxon>Spiralia</taxon>
        <taxon>Lophotrochozoa</taxon>
        <taxon>Mollusca</taxon>
        <taxon>Bivalvia</taxon>
        <taxon>Autobranchia</taxon>
        <taxon>Pteriomorphia</taxon>
        <taxon>Mytilida</taxon>
        <taxon>Mytiloidea</taxon>
        <taxon>Mytilidae</taxon>
        <taxon>Mytilinae</taxon>
        <taxon>Mytilus</taxon>
    </lineage>
</organism>
<keyword evidence="1" id="KW-0472">Membrane</keyword>
<protein>
    <submittedName>
        <fullName evidence="3">ZNF516</fullName>
    </submittedName>
</protein>
<keyword evidence="1" id="KW-1133">Transmembrane helix</keyword>
<sequence>MKRCGIKKICIFLIVLMEFSDSKTTKSNFKLTSQSNIYLMNRTTCCSYCYKVYSTECYPTYNGECFYKCPYWDHRQSCSVRCTGSQVRFLESEDDCECVFQDAPSHRVYESVGVLIYVIVVSLITLMIWLIMLGCKVTARLCAKKTRPICVVNDRRTTVRPETLRMNFKLTTEGKQARQQNIANQRVNYCDPWEITSSV</sequence>
<reference evidence="3" key="1">
    <citation type="submission" date="2021-03" db="EMBL/GenBank/DDBJ databases">
        <authorList>
            <person name="Bekaert M."/>
        </authorList>
    </citation>
    <scope>NUCLEOTIDE SEQUENCE</scope>
</reference>
<keyword evidence="2" id="KW-0732">Signal</keyword>
<dbReference type="AlphaFoldDB" id="A0A8S3Q7T5"/>
<accession>A0A8S3Q7T5</accession>
<feature type="transmembrane region" description="Helical" evidence="1">
    <location>
        <begin position="114"/>
        <end position="135"/>
    </location>
</feature>
<evidence type="ECO:0000313" key="4">
    <source>
        <dbReference type="Proteomes" id="UP000683360"/>
    </source>
</evidence>
<name>A0A8S3Q7T5_MYTED</name>
<feature type="signal peptide" evidence="2">
    <location>
        <begin position="1"/>
        <end position="22"/>
    </location>
</feature>
<proteinExistence type="predicted"/>
<dbReference type="Proteomes" id="UP000683360">
    <property type="component" value="Unassembled WGS sequence"/>
</dbReference>